<organism evidence="3 4">
    <name type="scientific">Apiospora kogelbergensis</name>
    <dbReference type="NCBI Taxonomy" id="1337665"/>
    <lineage>
        <taxon>Eukaryota</taxon>
        <taxon>Fungi</taxon>
        <taxon>Dikarya</taxon>
        <taxon>Ascomycota</taxon>
        <taxon>Pezizomycotina</taxon>
        <taxon>Sordariomycetes</taxon>
        <taxon>Xylariomycetidae</taxon>
        <taxon>Amphisphaeriales</taxon>
        <taxon>Apiosporaceae</taxon>
        <taxon>Apiospora</taxon>
    </lineage>
</organism>
<proteinExistence type="predicted"/>
<sequence>MDLVSSLSAGLAGFKTPNDFSPEWVTTFPGSFSAVAATCFFYPSIQHYSGYFVNGKFTEDKIGDPSPLRPTRKGQTVVPDTFPDTDIVNGFNELLWYWGFSDPCIVDNVVYTNTSTELSSVPGGLATLGDITGPKRCFYGLNYNWRDIFGTIGGMAHSNYILGLGENIEHAFCERSGNYTSMVCDEWWLSKLFNGGNATIGSISAYMDAGFKSFSEQMRIYGTDWDHNPLIASGIVMETTVCTKFNGVWLVYPLALLVGTVVLFIATSVTSSGMFGYAKEAVWKTTVLPLLFYGLEPEFQKPGLKLATAKELSETAKKLKVDFSAKGDGWRFHAAEKKNKTEQSQEDSHPEEARSHLG</sequence>
<keyword evidence="4" id="KW-1185">Reference proteome</keyword>
<dbReference type="AlphaFoldDB" id="A0AAW0QU62"/>
<name>A0AAW0QU62_9PEZI</name>
<keyword evidence="2" id="KW-0472">Membrane</keyword>
<dbReference type="PANTHER" id="PTHR35394:SF5">
    <property type="entry name" value="DUF3176 DOMAIN-CONTAINING PROTEIN"/>
    <property type="match status" value="1"/>
</dbReference>
<comment type="caution">
    <text evidence="3">The sequence shown here is derived from an EMBL/GenBank/DDBJ whole genome shotgun (WGS) entry which is preliminary data.</text>
</comment>
<protein>
    <submittedName>
        <fullName evidence="3">Uncharacterized protein</fullName>
    </submittedName>
</protein>
<feature type="transmembrane region" description="Helical" evidence="2">
    <location>
        <begin position="249"/>
        <end position="269"/>
    </location>
</feature>
<gene>
    <name evidence="3" type="ORF">PG999_012357</name>
</gene>
<keyword evidence="2" id="KW-1133">Transmembrane helix</keyword>
<dbReference type="Proteomes" id="UP001392437">
    <property type="component" value="Unassembled WGS sequence"/>
</dbReference>
<evidence type="ECO:0000256" key="2">
    <source>
        <dbReference type="SAM" id="Phobius"/>
    </source>
</evidence>
<reference evidence="3 4" key="1">
    <citation type="submission" date="2023-01" db="EMBL/GenBank/DDBJ databases">
        <title>Analysis of 21 Apiospora genomes using comparative genomics revels a genus with tremendous synthesis potential of carbohydrate active enzymes and secondary metabolites.</title>
        <authorList>
            <person name="Sorensen T."/>
        </authorList>
    </citation>
    <scope>NUCLEOTIDE SEQUENCE [LARGE SCALE GENOMIC DNA]</scope>
    <source>
        <strain evidence="3 4">CBS 117206</strain>
    </source>
</reference>
<dbReference type="EMBL" id="JAQQWP010000009">
    <property type="protein sequence ID" value="KAK8101983.1"/>
    <property type="molecule type" value="Genomic_DNA"/>
</dbReference>
<accession>A0AAW0QU62</accession>
<feature type="region of interest" description="Disordered" evidence="1">
    <location>
        <begin position="334"/>
        <end position="358"/>
    </location>
</feature>
<keyword evidence="2" id="KW-0812">Transmembrane</keyword>
<dbReference type="PANTHER" id="PTHR35394">
    <property type="entry name" value="DUF3176 DOMAIN-CONTAINING PROTEIN"/>
    <property type="match status" value="1"/>
</dbReference>
<evidence type="ECO:0000313" key="3">
    <source>
        <dbReference type="EMBL" id="KAK8101983.1"/>
    </source>
</evidence>
<evidence type="ECO:0000256" key="1">
    <source>
        <dbReference type="SAM" id="MobiDB-lite"/>
    </source>
</evidence>
<evidence type="ECO:0000313" key="4">
    <source>
        <dbReference type="Proteomes" id="UP001392437"/>
    </source>
</evidence>